<reference evidence="2" key="1">
    <citation type="journal article" date="2019" name="Int. J. Syst. Evol. Microbiol.">
        <title>The Global Catalogue of Microorganisms (GCM) 10K type strain sequencing project: providing services to taxonomists for standard genome sequencing and annotation.</title>
        <authorList>
            <consortium name="The Broad Institute Genomics Platform"/>
            <consortium name="The Broad Institute Genome Sequencing Center for Infectious Disease"/>
            <person name="Wu L."/>
            <person name="Ma J."/>
        </authorList>
    </citation>
    <scope>NUCLEOTIDE SEQUENCE [LARGE SCALE GENOMIC DNA]</scope>
    <source>
        <strain evidence="2">R28</strain>
    </source>
</reference>
<dbReference type="RefSeq" id="WP_377558119.1">
    <property type="nucleotide sequence ID" value="NZ_JBHUHQ010000019.1"/>
</dbReference>
<protein>
    <submittedName>
        <fullName evidence="1">Uncharacterized protein</fullName>
    </submittedName>
</protein>
<keyword evidence="2" id="KW-1185">Reference proteome</keyword>
<organism evidence="1 2">
    <name type="scientific">Ornithinibacillus salinisoli</name>
    <dbReference type="NCBI Taxonomy" id="1848459"/>
    <lineage>
        <taxon>Bacteria</taxon>
        <taxon>Bacillati</taxon>
        <taxon>Bacillota</taxon>
        <taxon>Bacilli</taxon>
        <taxon>Bacillales</taxon>
        <taxon>Bacillaceae</taxon>
        <taxon>Ornithinibacillus</taxon>
    </lineage>
</organism>
<gene>
    <name evidence="1" type="ORF">ACFSJF_14465</name>
</gene>
<dbReference type="Proteomes" id="UP001597383">
    <property type="component" value="Unassembled WGS sequence"/>
</dbReference>
<evidence type="ECO:0000313" key="2">
    <source>
        <dbReference type="Proteomes" id="UP001597383"/>
    </source>
</evidence>
<accession>A0ABW4W2B3</accession>
<name>A0ABW4W2B3_9BACI</name>
<comment type="caution">
    <text evidence="1">The sequence shown here is derived from an EMBL/GenBank/DDBJ whole genome shotgun (WGS) entry which is preliminary data.</text>
</comment>
<sequence>MNSIYKVKNIEDNLVTLIDIDSAQTYQIVDFPSKKLLPGILLDGTIGKMNDDFFWTWHYTACVYPEKAQQFICFVD</sequence>
<evidence type="ECO:0000313" key="1">
    <source>
        <dbReference type="EMBL" id="MFD2045479.1"/>
    </source>
</evidence>
<proteinExistence type="predicted"/>
<dbReference type="EMBL" id="JBHUHQ010000019">
    <property type="protein sequence ID" value="MFD2045479.1"/>
    <property type="molecule type" value="Genomic_DNA"/>
</dbReference>